<dbReference type="RefSeq" id="WP_330108704.1">
    <property type="nucleotide sequence ID" value="NZ_JAZDQT010000002.1"/>
</dbReference>
<comment type="caution">
    <text evidence="1">The sequence shown here is derived from an EMBL/GenBank/DDBJ whole genome shotgun (WGS) entry which is preliminary data.</text>
</comment>
<keyword evidence="2" id="KW-1185">Reference proteome</keyword>
<evidence type="ECO:0008006" key="3">
    <source>
        <dbReference type="Google" id="ProtNLM"/>
    </source>
</evidence>
<name>A0ABU7IB62_9SPHI</name>
<reference evidence="1 2" key="1">
    <citation type="submission" date="2024-01" db="EMBL/GenBank/DDBJ databases">
        <title>Pedobacter sp. nov., isolated from fresh soil.</title>
        <authorList>
            <person name="Le N.T.T."/>
        </authorList>
    </citation>
    <scope>NUCLEOTIDE SEQUENCE [LARGE SCALE GENOMIC DNA]</scope>
    <source>
        <strain evidence="1 2">KR3-3</strain>
    </source>
</reference>
<dbReference type="EMBL" id="JAZDQT010000002">
    <property type="protein sequence ID" value="MEE1946404.1"/>
    <property type="molecule type" value="Genomic_DNA"/>
</dbReference>
<accession>A0ABU7IB62</accession>
<protein>
    <recommendedName>
        <fullName evidence="3">TerB family tellurite resistance protein</fullName>
    </recommendedName>
</protein>
<evidence type="ECO:0000313" key="1">
    <source>
        <dbReference type="EMBL" id="MEE1946404.1"/>
    </source>
</evidence>
<proteinExistence type="predicted"/>
<organism evidence="1 2">
    <name type="scientific">Pedobacter albus</name>
    <dbReference type="NCBI Taxonomy" id="3113905"/>
    <lineage>
        <taxon>Bacteria</taxon>
        <taxon>Pseudomonadati</taxon>
        <taxon>Bacteroidota</taxon>
        <taxon>Sphingobacteriia</taxon>
        <taxon>Sphingobacteriales</taxon>
        <taxon>Sphingobacteriaceae</taxon>
        <taxon>Pedobacter</taxon>
    </lineage>
</organism>
<evidence type="ECO:0000313" key="2">
    <source>
        <dbReference type="Proteomes" id="UP001336835"/>
    </source>
</evidence>
<sequence length="214" mass="24917">MKKTANILCWLVLVFSQYIAHGQTWSEWFRQKATQKKYLLQQIEALKVYAGYLKDGYNVAKDGTRLIGDIKNGDFSLHRDYFAGLKSVKPGIRNQDKVTAILEMERQMLRSRTAVFEKVRQSGQFSPAELEEIRGLYNRLNEEASRDLDEMELVIRDGEAAMTDDERIRRIDLLYVSMQGKKTTQHRLNQKLLGLATSRKAKQQEYQTLKELIH</sequence>
<gene>
    <name evidence="1" type="ORF">VRU48_14870</name>
</gene>
<dbReference type="Proteomes" id="UP001336835">
    <property type="component" value="Unassembled WGS sequence"/>
</dbReference>